<protein>
    <submittedName>
        <fullName evidence="5">Glc operon transcriptional activator</fullName>
    </submittedName>
</protein>
<dbReference type="SMART" id="SM00895">
    <property type="entry name" value="FCD"/>
    <property type="match status" value="1"/>
</dbReference>
<dbReference type="SMART" id="SM00345">
    <property type="entry name" value="HTH_GNTR"/>
    <property type="match status" value="1"/>
</dbReference>
<dbReference type="KEGG" id="azo:azo0997"/>
<evidence type="ECO:0000256" key="1">
    <source>
        <dbReference type="ARBA" id="ARBA00023015"/>
    </source>
</evidence>
<dbReference type="Proteomes" id="UP000002588">
    <property type="component" value="Chromosome"/>
</dbReference>
<sequence>MSALLPRPQRLSDTVARQLESLIRDEGMAPGARLPTEKVLCERLGVSRAVVREAVSRLKAEGSVETRQGLGAFVAASPGQGSFRLVRGGKASLAEVEEIFEIRCVVEAGAAELAARRRSAADLSRLAAALSRMDRALDGAPDGAQADDAFHVAIAAATGNTQLERFLAFVGRQFSETRAPTWDAGGLRSGRAAEAQAEHRRIFSAIEAGDAEAARAAARAHLVAAARRLGLTGLAAAFP</sequence>
<dbReference type="SUPFAM" id="SSF48008">
    <property type="entry name" value="GntR ligand-binding domain-like"/>
    <property type="match status" value="1"/>
</dbReference>
<dbReference type="PANTHER" id="PTHR43537">
    <property type="entry name" value="TRANSCRIPTIONAL REGULATOR, GNTR FAMILY"/>
    <property type="match status" value="1"/>
</dbReference>
<dbReference type="PRINTS" id="PR00035">
    <property type="entry name" value="HTHGNTR"/>
</dbReference>
<dbReference type="EMBL" id="AM406670">
    <property type="protein sequence ID" value="CAL93614.1"/>
    <property type="molecule type" value="Genomic_DNA"/>
</dbReference>
<keyword evidence="3" id="KW-0804">Transcription</keyword>
<dbReference type="SUPFAM" id="SSF46785">
    <property type="entry name" value="Winged helix' DNA-binding domain"/>
    <property type="match status" value="1"/>
</dbReference>
<feature type="domain" description="HTH gntR-type" evidence="4">
    <location>
        <begin position="9"/>
        <end position="77"/>
    </location>
</feature>
<dbReference type="STRING" id="62928.azo0997"/>
<dbReference type="InterPro" id="IPR036390">
    <property type="entry name" value="WH_DNA-bd_sf"/>
</dbReference>
<dbReference type="InterPro" id="IPR008920">
    <property type="entry name" value="TF_FadR/GntR_C"/>
</dbReference>
<keyword evidence="6" id="KW-1185">Reference proteome</keyword>
<keyword evidence="1" id="KW-0805">Transcription regulation</keyword>
<evidence type="ECO:0000259" key="4">
    <source>
        <dbReference type="PROSITE" id="PS50949"/>
    </source>
</evidence>
<reference evidence="5 6" key="1">
    <citation type="journal article" date="2006" name="Nat. Biotechnol.">
        <title>Complete genome of the mutualistic, N2-fixing grass endophyte Azoarcus sp. strain BH72.</title>
        <authorList>
            <person name="Krause A."/>
            <person name="Ramakumar A."/>
            <person name="Bartels D."/>
            <person name="Battistoni F."/>
            <person name="Bekel T."/>
            <person name="Boch J."/>
            <person name="Boehm M."/>
            <person name="Friedrich F."/>
            <person name="Hurek T."/>
            <person name="Krause L."/>
            <person name="Linke B."/>
            <person name="McHardy A.C."/>
            <person name="Sarkar A."/>
            <person name="Schneiker S."/>
            <person name="Syed A.A."/>
            <person name="Thauer R."/>
            <person name="Vorhoelter F.-J."/>
            <person name="Weidner S."/>
            <person name="Puehler A."/>
            <person name="Reinhold-Hurek B."/>
            <person name="Kaiser O."/>
            <person name="Goesmann A."/>
        </authorList>
    </citation>
    <scope>NUCLEOTIDE SEQUENCE [LARGE SCALE GENOMIC DNA]</scope>
    <source>
        <strain evidence="5 6">BH72</strain>
    </source>
</reference>
<dbReference type="RefSeq" id="WP_011764731.1">
    <property type="nucleotide sequence ID" value="NC_008702.1"/>
</dbReference>
<dbReference type="Gene3D" id="1.20.120.530">
    <property type="entry name" value="GntR ligand-binding domain-like"/>
    <property type="match status" value="1"/>
</dbReference>
<dbReference type="GO" id="GO:0003677">
    <property type="term" value="F:DNA binding"/>
    <property type="evidence" value="ECO:0007669"/>
    <property type="project" value="UniProtKB-KW"/>
</dbReference>
<evidence type="ECO:0000313" key="5">
    <source>
        <dbReference type="EMBL" id="CAL93614.1"/>
    </source>
</evidence>
<evidence type="ECO:0000313" key="6">
    <source>
        <dbReference type="Proteomes" id="UP000002588"/>
    </source>
</evidence>
<dbReference type="OrthoDB" id="5296437at2"/>
<dbReference type="HOGENOM" id="CLU_017584_9_1_4"/>
<dbReference type="CDD" id="cd07377">
    <property type="entry name" value="WHTH_GntR"/>
    <property type="match status" value="1"/>
</dbReference>
<accession>A1K459</accession>
<dbReference type="PROSITE" id="PS50949">
    <property type="entry name" value="HTH_GNTR"/>
    <property type="match status" value="1"/>
</dbReference>
<proteinExistence type="predicted"/>
<evidence type="ECO:0000256" key="2">
    <source>
        <dbReference type="ARBA" id="ARBA00023125"/>
    </source>
</evidence>
<dbReference type="InterPro" id="IPR011711">
    <property type="entry name" value="GntR_C"/>
</dbReference>
<dbReference type="KEGG" id="aoa:dqs_1098"/>
<dbReference type="AlphaFoldDB" id="A1K459"/>
<dbReference type="Pfam" id="PF00392">
    <property type="entry name" value="GntR"/>
    <property type="match status" value="1"/>
</dbReference>
<dbReference type="PANTHER" id="PTHR43537:SF5">
    <property type="entry name" value="UXU OPERON TRANSCRIPTIONAL REGULATOR"/>
    <property type="match status" value="1"/>
</dbReference>
<dbReference type="InterPro" id="IPR000524">
    <property type="entry name" value="Tscrpt_reg_HTH_GntR"/>
</dbReference>
<dbReference type="GO" id="GO:0003700">
    <property type="term" value="F:DNA-binding transcription factor activity"/>
    <property type="evidence" value="ECO:0007669"/>
    <property type="project" value="InterPro"/>
</dbReference>
<keyword evidence="2" id="KW-0238">DNA-binding</keyword>
<dbReference type="eggNOG" id="COG2186">
    <property type="taxonomic scope" value="Bacteria"/>
</dbReference>
<evidence type="ECO:0000256" key="3">
    <source>
        <dbReference type="ARBA" id="ARBA00023163"/>
    </source>
</evidence>
<name>A1K459_AZOSB</name>
<dbReference type="Gene3D" id="1.10.10.10">
    <property type="entry name" value="Winged helix-like DNA-binding domain superfamily/Winged helix DNA-binding domain"/>
    <property type="match status" value="1"/>
</dbReference>
<dbReference type="InterPro" id="IPR036388">
    <property type="entry name" value="WH-like_DNA-bd_sf"/>
</dbReference>
<dbReference type="Pfam" id="PF07729">
    <property type="entry name" value="FCD"/>
    <property type="match status" value="1"/>
</dbReference>
<gene>
    <name evidence="5" type="primary">glcC</name>
    <name evidence="5" type="ordered locus">azo0997</name>
</gene>
<organism evidence="5 6">
    <name type="scientific">Azoarcus sp. (strain BH72)</name>
    <dbReference type="NCBI Taxonomy" id="418699"/>
    <lineage>
        <taxon>Bacteria</taxon>
        <taxon>Pseudomonadati</taxon>
        <taxon>Pseudomonadota</taxon>
        <taxon>Betaproteobacteria</taxon>
        <taxon>Rhodocyclales</taxon>
        <taxon>Zoogloeaceae</taxon>
        <taxon>Azoarcus</taxon>
    </lineage>
</organism>